<dbReference type="InterPro" id="IPR007462">
    <property type="entry name" value="COV1-like"/>
</dbReference>
<dbReference type="STRING" id="29349.CLOTH_02770"/>
<evidence type="ECO:0000256" key="1">
    <source>
        <dbReference type="SAM" id="Phobius"/>
    </source>
</evidence>
<dbReference type="RefSeq" id="WP_158080435.1">
    <property type="nucleotide sequence ID" value="NZ_MZGW01000001.1"/>
</dbReference>
<evidence type="ECO:0008006" key="4">
    <source>
        <dbReference type="Google" id="ProtNLM"/>
    </source>
</evidence>
<evidence type="ECO:0000313" key="2">
    <source>
        <dbReference type="EMBL" id="OPJ56995.1"/>
    </source>
</evidence>
<sequence length="205" mass="23390">MKNRKNYENINFTDLRNIFITGTFSILPIAITLSLIFWLFNKIDSIFREPLEKFIGFPLYGIGFVITILLIFITGIFVTDVLGKKIFNFLEEILYKVPLAGVVYSSVKQVTEAFTSKKRENFKHTVIVQYPSKGIYTLGFMTSDVPNFLKCEMNEELAFVFIPTTPNPTSGMLVMVPKEDIIYLDMTVEETLKLIVSGGIVNVRD</sequence>
<name>A0A1V4IBH8_9FIRM</name>
<comment type="caution">
    <text evidence="2">The sequence shown here is derived from an EMBL/GenBank/DDBJ whole genome shotgun (WGS) entry which is preliminary data.</text>
</comment>
<keyword evidence="1" id="KW-0812">Transmembrane</keyword>
<keyword evidence="1" id="KW-1133">Transmembrane helix</keyword>
<organism evidence="2 3">
    <name type="scientific">Alkalithermobacter paradoxus</name>
    <dbReference type="NCBI Taxonomy" id="29349"/>
    <lineage>
        <taxon>Bacteria</taxon>
        <taxon>Bacillati</taxon>
        <taxon>Bacillota</taxon>
        <taxon>Clostridia</taxon>
        <taxon>Peptostreptococcales</taxon>
        <taxon>Tepidibacteraceae</taxon>
        <taxon>Alkalithermobacter</taxon>
    </lineage>
</organism>
<dbReference type="Pfam" id="PF04367">
    <property type="entry name" value="DUF502"/>
    <property type="match status" value="1"/>
</dbReference>
<protein>
    <recommendedName>
        <fullName evidence="4">DUF502 domain-containing protein</fullName>
    </recommendedName>
</protein>
<feature type="transmembrane region" description="Helical" evidence="1">
    <location>
        <begin position="60"/>
        <end position="82"/>
    </location>
</feature>
<dbReference type="PANTHER" id="PTHR31876:SF26">
    <property type="entry name" value="PROTEIN LIKE COV 2"/>
    <property type="match status" value="1"/>
</dbReference>
<proteinExistence type="predicted"/>
<dbReference type="EMBL" id="MZGW01000001">
    <property type="protein sequence ID" value="OPJ56995.1"/>
    <property type="molecule type" value="Genomic_DNA"/>
</dbReference>
<feature type="transmembrane region" description="Helical" evidence="1">
    <location>
        <begin position="20"/>
        <end position="40"/>
    </location>
</feature>
<reference evidence="2 3" key="1">
    <citation type="submission" date="2017-03" db="EMBL/GenBank/DDBJ databases">
        <title>Genome sequence of Clostridium thermoalcaliphilum DSM 7309.</title>
        <authorList>
            <person name="Poehlein A."/>
            <person name="Daniel R."/>
        </authorList>
    </citation>
    <scope>NUCLEOTIDE SEQUENCE [LARGE SCALE GENOMIC DNA]</scope>
    <source>
        <strain evidence="2 3">DSM 7309</strain>
    </source>
</reference>
<dbReference type="AlphaFoldDB" id="A0A1V4IBH8"/>
<evidence type="ECO:0000313" key="3">
    <source>
        <dbReference type="Proteomes" id="UP000190140"/>
    </source>
</evidence>
<accession>A0A1V4IBH8</accession>
<dbReference type="OrthoDB" id="9780267at2"/>
<keyword evidence="1" id="KW-0472">Membrane</keyword>
<gene>
    <name evidence="2" type="ORF">CLOTH_02770</name>
</gene>
<dbReference type="Proteomes" id="UP000190140">
    <property type="component" value="Unassembled WGS sequence"/>
</dbReference>
<keyword evidence="3" id="KW-1185">Reference proteome</keyword>
<dbReference type="PANTHER" id="PTHR31876">
    <property type="entry name" value="COV-LIKE PROTEIN 1"/>
    <property type="match status" value="1"/>
</dbReference>